<dbReference type="Gene3D" id="3.50.50.60">
    <property type="entry name" value="FAD/NAD(P)-binding domain"/>
    <property type="match status" value="1"/>
</dbReference>
<evidence type="ECO:0000313" key="2">
    <source>
        <dbReference type="EMBL" id="OAG22479.1"/>
    </source>
</evidence>
<dbReference type="KEGG" id="aalt:CC77DRAFT_958684"/>
<dbReference type="Proteomes" id="UP000077248">
    <property type="component" value="Unassembled WGS sequence"/>
</dbReference>
<dbReference type="EMBL" id="KV441474">
    <property type="protein sequence ID" value="OAG22479.1"/>
    <property type="molecule type" value="Genomic_DNA"/>
</dbReference>
<dbReference type="SUPFAM" id="SSF51905">
    <property type="entry name" value="FAD/NAD(P)-binding domain"/>
    <property type="match status" value="1"/>
</dbReference>
<dbReference type="FunFam" id="3.50.50.60:FF:000220">
    <property type="entry name" value="UDP-galactopyranose mutase"/>
    <property type="match status" value="1"/>
</dbReference>
<dbReference type="OMA" id="DGPSWMI"/>
<dbReference type="VEuPathDB" id="FungiDB:CC77DRAFT_958684"/>
<name>A0A177DUL4_ALTAL</name>
<dbReference type="GO" id="GO:0016491">
    <property type="term" value="F:oxidoreductase activity"/>
    <property type="evidence" value="ECO:0007669"/>
    <property type="project" value="InterPro"/>
</dbReference>
<dbReference type="InterPro" id="IPR002937">
    <property type="entry name" value="Amino_oxidase"/>
</dbReference>
<protein>
    <submittedName>
        <fullName evidence="2">UDP-galactopyranose mutase-like protein</fullName>
    </submittedName>
</protein>
<dbReference type="Pfam" id="PF01593">
    <property type="entry name" value="Amino_oxidase"/>
    <property type="match status" value="1"/>
</dbReference>
<dbReference type="PANTHER" id="PTHR43734">
    <property type="entry name" value="PHYTOENE DESATURASE"/>
    <property type="match status" value="1"/>
</dbReference>
<dbReference type="PANTHER" id="PTHR43734:SF4">
    <property type="entry name" value="AMINE OXIDASE DOMAIN-CONTAINING PROTEIN"/>
    <property type="match status" value="1"/>
</dbReference>
<evidence type="ECO:0000259" key="1">
    <source>
        <dbReference type="Pfam" id="PF01593"/>
    </source>
</evidence>
<accession>A0A177DUL4</accession>
<dbReference type="GeneID" id="29121146"/>
<reference evidence="2 3" key="1">
    <citation type="submission" date="2016-05" db="EMBL/GenBank/DDBJ databases">
        <title>Comparative analysis of secretome profiles of manganese(II)-oxidizing ascomycete fungi.</title>
        <authorList>
            <consortium name="DOE Joint Genome Institute"/>
            <person name="Zeiner C.A."/>
            <person name="Purvine S.O."/>
            <person name="Zink E.M."/>
            <person name="Wu S."/>
            <person name="Pasa-Tolic L."/>
            <person name="Chaput D.L."/>
            <person name="Haridas S."/>
            <person name="Grigoriev I.V."/>
            <person name="Santelli C.M."/>
            <person name="Hansel C.M."/>
        </authorList>
    </citation>
    <scope>NUCLEOTIDE SEQUENCE [LARGE SCALE GENOMIC DNA]</scope>
    <source>
        <strain evidence="2 3">SRC1lrK2f</strain>
    </source>
</reference>
<proteinExistence type="predicted"/>
<dbReference type="STRING" id="5599.A0A177DUL4"/>
<dbReference type="InterPro" id="IPR036188">
    <property type="entry name" value="FAD/NAD-bd_sf"/>
</dbReference>
<sequence>MLNYARQTLKRVPSFQEILQGKMGSAKEEISVDVLVIGAGPTGLGAAKRLHQIDGPSWLIVDSNETPGGLASTDTTPEGFLYDVGGHVIFSHYKYFDDCIDEALPNDDDWFTHERVSYVRCKRQWVPYPFQNNLSMLDKDDQAKCVDGLIDAALEARVANTKPKDFDEWIMRQMGVGIADLFMRPYNFKVWAVPTTKMQCQWLGERVAAPNVKGVINNIIHNKTAGNWGPNATFRFPARDGTGGIWKAVAKTLPESKTKYGDHAKVNKVDADGHKVHLNDGTVVNYKKLVNTMAVDALVEAMGDKELIDLSKGLFYSSTHVIGVGLRGERPERIGDKCWLYFPEDDCPFYRATIFSNYSPYNQPQKDVKLATQQLADGSKPSSTEPKEGPYWSIMLEVSESSMKPVDEKNMLKDCIQGLINTEMIKSDDEIVSTYHRRFDHGYPTPSLEREGVLTKLLPALQQKDILSRGRFGSWRYEVGNQDHSFMLGVEAVDHVVNGAVELTLNHPDFVNGRKNEERRLKDGAQIFAQTPLALRNKGVE</sequence>
<keyword evidence="3" id="KW-1185">Reference proteome</keyword>
<organism evidence="2 3">
    <name type="scientific">Alternaria alternata</name>
    <name type="common">Alternaria rot fungus</name>
    <name type="synonym">Torula alternata</name>
    <dbReference type="NCBI Taxonomy" id="5599"/>
    <lineage>
        <taxon>Eukaryota</taxon>
        <taxon>Fungi</taxon>
        <taxon>Dikarya</taxon>
        <taxon>Ascomycota</taxon>
        <taxon>Pezizomycotina</taxon>
        <taxon>Dothideomycetes</taxon>
        <taxon>Pleosporomycetidae</taxon>
        <taxon>Pleosporales</taxon>
        <taxon>Pleosporineae</taxon>
        <taxon>Pleosporaceae</taxon>
        <taxon>Alternaria</taxon>
        <taxon>Alternaria sect. Alternaria</taxon>
        <taxon>Alternaria alternata complex</taxon>
    </lineage>
</organism>
<gene>
    <name evidence="2" type="ORF">CC77DRAFT_958684</name>
</gene>
<dbReference type="AlphaFoldDB" id="A0A177DUL4"/>
<feature type="domain" description="Amine oxidase" evidence="1">
    <location>
        <begin position="42"/>
        <end position="299"/>
    </location>
</feature>
<evidence type="ECO:0000313" key="3">
    <source>
        <dbReference type="Proteomes" id="UP000077248"/>
    </source>
</evidence>
<dbReference type="RefSeq" id="XP_018387900.1">
    <property type="nucleotide sequence ID" value="XM_018535552.1"/>
</dbReference>